<comment type="similarity">
    <text evidence="3 7">Belongs to the PTPA-type PPIase family.</text>
</comment>
<protein>
    <recommendedName>
        <fullName evidence="7">Serine/threonine-protein phosphatase 2A activator</fullName>
        <ecNumber evidence="7">5.2.1.8</ecNumber>
    </recommendedName>
    <alternativeName>
        <fullName evidence="7">Phosphotyrosyl phosphatase activator</fullName>
    </alternativeName>
</protein>
<dbReference type="GO" id="GO:0003755">
    <property type="term" value="F:peptidyl-prolyl cis-trans isomerase activity"/>
    <property type="evidence" value="ECO:0007669"/>
    <property type="project" value="UniProtKB-KW"/>
</dbReference>
<dbReference type="AlphaFoldDB" id="A0A058Z3S7"/>
<keyword evidence="5 7" id="KW-0697">Rotamase</keyword>
<dbReference type="GeneID" id="20529831"/>
<proteinExistence type="inferred from homology"/>
<accession>A0A058Z3S7</accession>
<feature type="compositionally biased region" description="Gly residues" evidence="8">
    <location>
        <begin position="644"/>
        <end position="654"/>
    </location>
</feature>
<dbReference type="PANTHER" id="PTHR10012">
    <property type="entry name" value="SERINE/THREONINE-PROTEIN PHOSPHATASE 2A REGULATORY SUBUNIT B"/>
    <property type="match status" value="1"/>
</dbReference>
<feature type="compositionally biased region" description="Low complexity" evidence="8">
    <location>
        <begin position="54"/>
        <end position="67"/>
    </location>
</feature>
<comment type="function">
    <text evidence="7">PPIases accelerate the folding of proteins. It catalyzes the cis-trans isomerization of proline imidic peptide bonds in oligopeptides.</text>
</comment>
<evidence type="ECO:0000313" key="10">
    <source>
        <dbReference type="Proteomes" id="UP000030693"/>
    </source>
</evidence>
<dbReference type="eggNOG" id="KOG2867">
    <property type="taxonomic scope" value="Eukaryota"/>
</dbReference>
<dbReference type="Proteomes" id="UP000030693">
    <property type="component" value="Unassembled WGS sequence"/>
</dbReference>
<dbReference type="InterPro" id="IPR043170">
    <property type="entry name" value="PTPA_C_lid"/>
</dbReference>
<evidence type="ECO:0000256" key="6">
    <source>
        <dbReference type="ARBA" id="ARBA00023235"/>
    </source>
</evidence>
<gene>
    <name evidence="9" type="ORF">H696_05106</name>
</gene>
<dbReference type="PANTHER" id="PTHR10012:SF0">
    <property type="entry name" value="SERINE_THREONINE-PROTEIN PHOSPHATASE 2A ACTIVATOR"/>
    <property type="match status" value="1"/>
</dbReference>
<keyword evidence="6 7" id="KW-0413">Isomerase</keyword>
<dbReference type="InterPro" id="IPR037218">
    <property type="entry name" value="PTPA_sf"/>
</dbReference>
<dbReference type="GO" id="GO:0007052">
    <property type="term" value="P:mitotic spindle organization"/>
    <property type="evidence" value="ECO:0007669"/>
    <property type="project" value="TreeGrafter"/>
</dbReference>
<comment type="catalytic activity">
    <reaction evidence="1 7">
        <text>[protein]-peptidylproline (omega=180) = [protein]-peptidylproline (omega=0)</text>
        <dbReference type="Rhea" id="RHEA:16237"/>
        <dbReference type="Rhea" id="RHEA-COMP:10747"/>
        <dbReference type="Rhea" id="RHEA-COMP:10748"/>
        <dbReference type="ChEBI" id="CHEBI:83833"/>
        <dbReference type="ChEBI" id="CHEBI:83834"/>
        <dbReference type="EC" id="5.2.1.8"/>
    </reaction>
</comment>
<dbReference type="OrthoDB" id="7849103at2759"/>
<dbReference type="GO" id="GO:0005634">
    <property type="term" value="C:nucleus"/>
    <property type="evidence" value="ECO:0007669"/>
    <property type="project" value="TreeGrafter"/>
</dbReference>
<feature type="region of interest" description="Disordered" evidence="8">
    <location>
        <begin position="604"/>
        <end position="665"/>
    </location>
</feature>
<reference evidence="9" key="1">
    <citation type="submission" date="2013-04" db="EMBL/GenBank/DDBJ databases">
        <title>The Genome Sequence of Fonticula alba ATCC 38817.</title>
        <authorList>
            <consortium name="The Broad Institute Genomics Platform"/>
            <person name="Russ C."/>
            <person name="Cuomo C."/>
            <person name="Burger G."/>
            <person name="Gray M.W."/>
            <person name="Holland P.W.H."/>
            <person name="King N."/>
            <person name="Lang F.B.F."/>
            <person name="Roger A.J."/>
            <person name="Ruiz-Trillo I."/>
            <person name="Brown M."/>
            <person name="Walker B."/>
            <person name="Young S."/>
            <person name="Zeng Q."/>
            <person name="Gargeya S."/>
            <person name="Fitzgerald M."/>
            <person name="Haas B."/>
            <person name="Abouelleil A."/>
            <person name="Allen A.W."/>
            <person name="Alvarado L."/>
            <person name="Arachchi H.M."/>
            <person name="Berlin A.M."/>
            <person name="Chapman S.B."/>
            <person name="Gainer-Dewar J."/>
            <person name="Goldberg J."/>
            <person name="Griggs A."/>
            <person name="Gujja S."/>
            <person name="Hansen M."/>
            <person name="Howarth C."/>
            <person name="Imamovic A."/>
            <person name="Ireland A."/>
            <person name="Larimer J."/>
            <person name="McCowan C."/>
            <person name="Murphy C."/>
            <person name="Pearson M."/>
            <person name="Poon T.W."/>
            <person name="Priest M."/>
            <person name="Roberts A."/>
            <person name="Saif S."/>
            <person name="Shea T."/>
            <person name="Sisk P."/>
            <person name="Sykes S."/>
            <person name="Wortman J."/>
            <person name="Nusbaum C."/>
            <person name="Birren B."/>
        </authorList>
    </citation>
    <scope>NUCLEOTIDE SEQUENCE [LARGE SCALE GENOMIC DNA]</scope>
    <source>
        <strain evidence="9">ATCC 38817</strain>
    </source>
</reference>
<dbReference type="STRING" id="691883.A0A058Z3S7"/>
<evidence type="ECO:0000256" key="2">
    <source>
        <dbReference type="ARBA" id="ARBA00004496"/>
    </source>
</evidence>
<dbReference type="InterPro" id="IPR004327">
    <property type="entry name" value="Phstyr_phstse_ac"/>
</dbReference>
<dbReference type="GO" id="GO:0008160">
    <property type="term" value="F:protein tyrosine phosphatase activator activity"/>
    <property type="evidence" value="ECO:0007669"/>
    <property type="project" value="TreeGrafter"/>
</dbReference>
<comment type="subcellular location">
    <subcellularLocation>
        <location evidence="2 7">Cytoplasm</location>
    </subcellularLocation>
</comment>
<dbReference type="GO" id="GO:0005737">
    <property type="term" value="C:cytoplasm"/>
    <property type="evidence" value="ECO:0007669"/>
    <property type="project" value="UniProtKB-SubCell"/>
</dbReference>
<evidence type="ECO:0000313" key="9">
    <source>
        <dbReference type="EMBL" id="KCV68177.1"/>
    </source>
</evidence>
<dbReference type="EMBL" id="KB932209">
    <property type="protein sequence ID" value="KCV68177.1"/>
    <property type="molecule type" value="Genomic_DNA"/>
</dbReference>
<keyword evidence="4 7" id="KW-0963">Cytoplasm</keyword>
<evidence type="ECO:0000256" key="4">
    <source>
        <dbReference type="ARBA" id="ARBA00022490"/>
    </source>
</evidence>
<organism evidence="9">
    <name type="scientific">Fonticula alba</name>
    <name type="common">Slime mold</name>
    <dbReference type="NCBI Taxonomy" id="691883"/>
    <lineage>
        <taxon>Eukaryota</taxon>
        <taxon>Rotosphaerida</taxon>
        <taxon>Fonticulaceae</taxon>
        <taxon>Fonticula</taxon>
    </lineage>
</organism>
<dbReference type="EC" id="5.2.1.8" evidence="7"/>
<evidence type="ECO:0000256" key="1">
    <source>
        <dbReference type="ARBA" id="ARBA00000971"/>
    </source>
</evidence>
<evidence type="ECO:0000256" key="7">
    <source>
        <dbReference type="RuleBase" id="RU361210"/>
    </source>
</evidence>
<feature type="region of interest" description="Disordered" evidence="8">
    <location>
        <begin position="54"/>
        <end position="75"/>
    </location>
</feature>
<dbReference type="RefSeq" id="XP_009497231.1">
    <property type="nucleotide sequence ID" value="XM_009498956.1"/>
</dbReference>
<evidence type="ECO:0000256" key="8">
    <source>
        <dbReference type="SAM" id="MobiDB-lite"/>
    </source>
</evidence>
<evidence type="ECO:0000256" key="3">
    <source>
        <dbReference type="ARBA" id="ARBA00011019"/>
    </source>
</evidence>
<name>A0A058Z3S7_FONAL</name>
<sequence>MATLLQKASDFDPSVGAGELYQPLEDLSILDLNYLPVPQNIVLEDGATLREVPLPSSLSHPASHNPADPTRLADVGRMPAAGAPATEALGSAGAAGPVAHPRASEAGAIHHRHYDSGLSRWVSSAAFATCIECCAALSAAAAGAWTETAAKSLESALATGTGVSPAILALRDLFQVQLPALLDEVAPVKEPTGAGRRFGDVAFRTFHSKASQTFSDVFTPLLAAVYSTADSSHIAAATEQLCALFKACLGNPVRLDFGTGHETAFLLLVAGLARLRLVGQPARPSTSASESASASVAATAQAAGSTGPQVAEAVLEAVGPRVGDISMPLPGNAQISVYDLAFLDFGFQVPEAWLEMAGQPPALPGPVAGGLRDWRALALGVLPAYSRTVRLIIRRYGLEPAGSRGAWGLDDYVMLPYVVGSAQLIGHPTVGPMSLSMPNVVVRYASEAAFDPEGPEAAAFRLSTGVEAEGNPHAFPMVLGEIPAAVPRPDRASTPIYTAERLLLDAVLAVYRSKRGTLSVHSPLLHSLSTQPNMASPDPTHRGHPVAEAGNWRRAHAGLMKMWCGEVIRRWPASGHLPVAFSARDSSGAGNPEAQLRGILSTERRAQREGSWAMHGPMGAARQPEAGGPSPTPGPGMAPMGRFPGAGLGPGSAGPGTYRGFNRQM</sequence>
<keyword evidence="10" id="KW-1185">Reference proteome</keyword>
<dbReference type="Gene3D" id="1.20.120.1150">
    <property type="match status" value="1"/>
</dbReference>
<evidence type="ECO:0000256" key="5">
    <source>
        <dbReference type="ARBA" id="ARBA00023110"/>
    </source>
</evidence>
<dbReference type="SUPFAM" id="SSF140984">
    <property type="entry name" value="PTPA-like"/>
    <property type="match status" value="3"/>
</dbReference>
<dbReference type="Pfam" id="PF03095">
    <property type="entry name" value="PTPA"/>
    <property type="match status" value="2"/>
</dbReference>
<dbReference type="GO" id="GO:0000159">
    <property type="term" value="C:protein phosphatase type 2A complex"/>
    <property type="evidence" value="ECO:0007669"/>
    <property type="project" value="TreeGrafter"/>
</dbReference>